<sequence length="143" mass="16140">MERFERAIHDEVIAEGGTELARRMGVNRTRLLDCANPNREAHRMNIEMFYQVLTHLPADGCRRILISLVEDFGFSLVKREQPQGLTINDALLRLHADLGDVARLAVDAQADGRVCSAEKAQLLREADEVVESLNVFRESVRKA</sequence>
<proteinExistence type="predicted"/>
<evidence type="ECO:0000313" key="2">
    <source>
        <dbReference type="Proteomes" id="UP000199005"/>
    </source>
</evidence>
<organism evidence="1 2">
    <name type="scientific">Azotobacter beijerinckii</name>
    <dbReference type="NCBI Taxonomy" id="170623"/>
    <lineage>
        <taxon>Bacteria</taxon>
        <taxon>Pseudomonadati</taxon>
        <taxon>Pseudomonadota</taxon>
        <taxon>Gammaproteobacteria</taxon>
        <taxon>Pseudomonadales</taxon>
        <taxon>Pseudomonadaceae</taxon>
        <taxon>Azotobacter</taxon>
    </lineage>
</organism>
<accession>A0A1H6UEN5</accession>
<reference evidence="1 2" key="1">
    <citation type="submission" date="2016-10" db="EMBL/GenBank/DDBJ databases">
        <authorList>
            <person name="de Groot N.N."/>
        </authorList>
    </citation>
    <scope>NUCLEOTIDE SEQUENCE [LARGE SCALE GENOMIC DNA]</scope>
    <source>
        <strain evidence="1 2">DSM 1041</strain>
    </source>
</reference>
<dbReference type="EMBL" id="FNYO01000026">
    <property type="protein sequence ID" value="SEI90781.1"/>
    <property type="molecule type" value="Genomic_DNA"/>
</dbReference>
<dbReference type="GO" id="GO:0003677">
    <property type="term" value="F:DNA binding"/>
    <property type="evidence" value="ECO:0007669"/>
    <property type="project" value="InterPro"/>
</dbReference>
<gene>
    <name evidence="1" type="ORF">SAMN04244579_02405</name>
</gene>
<dbReference type="RefSeq" id="WP_175559764.1">
    <property type="nucleotide sequence ID" value="NZ_FNYO01000026.1"/>
</dbReference>
<protein>
    <submittedName>
        <fullName evidence="1">Phage regulatory protein CII (CP76)</fullName>
    </submittedName>
</protein>
<dbReference type="STRING" id="170623.SAMN04244579_02405"/>
<dbReference type="Proteomes" id="UP000199005">
    <property type="component" value="Unassembled WGS sequence"/>
</dbReference>
<name>A0A1H6UEN5_9GAMM</name>
<dbReference type="InterPro" id="IPR009679">
    <property type="entry name" value="Phage_186_CII-like"/>
</dbReference>
<dbReference type="AlphaFoldDB" id="A0A1H6UEN5"/>
<dbReference type="Pfam" id="PF06892">
    <property type="entry name" value="Phage_CP76"/>
    <property type="match status" value="1"/>
</dbReference>
<evidence type="ECO:0000313" key="1">
    <source>
        <dbReference type="EMBL" id="SEI90781.1"/>
    </source>
</evidence>